<keyword evidence="1 2" id="KW-0175">Coiled coil</keyword>
<reference evidence="6" key="1">
    <citation type="submission" date="2019-10" db="EMBL/GenBank/DDBJ databases">
        <authorList>
            <consortium name="DOE Joint Genome Institute"/>
            <person name="Kuo A."/>
            <person name="Miyauchi S."/>
            <person name="Kiss E."/>
            <person name="Drula E."/>
            <person name="Kohler A."/>
            <person name="Sanchez-Garcia M."/>
            <person name="Andreopoulos B."/>
            <person name="Barry K.W."/>
            <person name="Bonito G."/>
            <person name="Buee M."/>
            <person name="Carver A."/>
            <person name="Chen C."/>
            <person name="Cichocki N."/>
            <person name="Clum A."/>
            <person name="Culley D."/>
            <person name="Crous P.W."/>
            <person name="Fauchery L."/>
            <person name="Girlanda M."/>
            <person name="Hayes R."/>
            <person name="Keri Z."/>
            <person name="LaButti K."/>
            <person name="Lipzen A."/>
            <person name="Lombard V."/>
            <person name="Magnuson J."/>
            <person name="Maillard F."/>
            <person name="Morin E."/>
            <person name="Murat C."/>
            <person name="Nolan M."/>
            <person name="Ohm R."/>
            <person name="Pangilinan J."/>
            <person name="Pereira M."/>
            <person name="Perotto S."/>
            <person name="Peter M."/>
            <person name="Riley R."/>
            <person name="Sitrit Y."/>
            <person name="Stielow B."/>
            <person name="Szollosi G."/>
            <person name="Zifcakova L."/>
            <person name="Stursova M."/>
            <person name="Spatafora J.W."/>
            <person name="Tedersoo L."/>
            <person name="Vaario L.-M."/>
            <person name="Yamada A."/>
            <person name="Yan M."/>
            <person name="Wang P."/>
            <person name="Xu J."/>
            <person name="Bruns T."/>
            <person name="Baldrian P."/>
            <person name="Vilgalys R."/>
            <person name="Henrissat B."/>
            <person name="Grigoriev I.V."/>
            <person name="Hibbett D."/>
            <person name="Nagy L.G."/>
            <person name="Martin F.M."/>
        </authorList>
    </citation>
    <scope>NUCLEOTIDE SEQUENCE</scope>
    <source>
        <strain evidence="6">BED1</strain>
    </source>
</reference>
<feature type="compositionally biased region" description="Basic and acidic residues" evidence="3">
    <location>
        <begin position="1"/>
        <end position="11"/>
    </location>
</feature>
<organism evidence="6 7">
    <name type="scientific">Boletus edulis BED1</name>
    <dbReference type="NCBI Taxonomy" id="1328754"/>
    <lineage>
        <taxon>Eukaryota</taxon>
        <taxon>Fungi</taxon>
        <taxon>Dikarya</taxon>
        <taxon>Basidiomycota</taxon>
        <taxon>Agaricomycotina</taxon>
        <taxon>Agaricomycetes</taxon>
        <taxon>Agaricomycetidae</taxon>
        <taxon>Boletales</taxon>
        <taxon>Boletineae</taxon>
        <taxon>Boletaceae</taxon>
        <taxon>Boletoideae</taxon>
        <taxon>Boletus</taxon>
    </lineage>
</organism>
<dbReference type="SUPFAM" id="SSF52833">
    <property type="entry name" value="Thioredoxin-like"/>
    <property type="match status" value="1"/>
</dbReference>
<evidence type="ECO:0000256" key="3">
    <source>
        <dbReference type="SAM" id="MobiDB-lite"/>
    </source>
</evidence>
<dbReference type="GO" id="GO:0036503">
    <property type="term" value="P:ERAD pathway"/>
    <property type="evidence" value="ECO:0007669"/>
    <property type="project" value="TreeGrafter"/>
</dbReference>
<reference evidence="6" key="2">
    <citation type="journal article" date="2020" name="Nat. Commun.">
        <title>Large-scale genome sequencing of mycorrhizal fungi provides insights into the early evolution of symbiotic traits.</title>
        <authorList>
            <person name="Miyauchi S."/>
            <person name="Kiss E."/>
            <person name="Kuo A."/>
            <person name="Drula E."/>
            <person name="Kohler A."/>
            <person name="Sanchez-Garcia M."/>
            <person name="Morin E."/>
            <person name="Andreopoulos B."/>
            <person name="Barry K.W."/>
            <person name="Bonito G."/>
            <person name="Buee M."/>
            <person name="Carver A."/>
            <person name="Chen C."/>
            <person name="Cichocki N."/>
            <person name="Clum A."/>
            <person name="Culley D."/>
            <person name="Crous P.W."/>
            <person name="Fauchery L."/>
            <person name="Girlanda M."/>
            <person name="Hayes R.D."/>
            <person name="Keri Z."/>
            <person name="LaButti K."/>
            <person name="Lipzen A."/>
            <person name="Lombard V."/>
            <person name="Magnuson J."/>
            <person name="Maillard F."/>
            <person name="Murat C."/>
            <person name="Nolan M."/>
            <person name="Ohm R.A."/>
            <person name="Pangilinan J."/>
            <person name="Pereira M.F."/>
            <person name="Perotto S."/>
            <person name="Peter M."/>
            <person name="Pfister S."/>
            <person name="Riley R."/>
            <person name="Sitrit Y."/>
            <person name="Stielow J.B."/>
            <person name="Szollosi G."/>
            <person name="Zifcakova L."/>
            <person name="Stursova M."/>
            <person name="Spatafora J.W."/>
            <person name="Tedersoo L."/>
            <person name="Vaario L.M."/>
            <person name="Yamada A."/>
            <person name="Yan M."/>
            <person name="Wang P."/>
            <person name="Xu J."/>
            <person name="Bruns T."/>
            <person name="Baldrian P."/>
            <person name="Vilgalys R."/>
            <person name="Dunand C."/>
            <person name="Henrissat B."/>
            <person name="Grigoriev I.V."/>
            <person name="Hibbett D."/>
            <person name="Nagy L.G."/>
            <person name="Martin F.M."/>
        </authorList>
    </citation>
    <scope>NUCLEOTIDE SEQUENCE</scope>
    <source>
        <strain evidence="6">BED1</strain>
    </source>
</reference>
<keyword evidence="4" id="KW-1133">Transmembrane helix</keyword>
<dbReference type="PANTHER" id="PTHR23322">
    <property type="entry name" value="FAS-ASSOCIATED PROTEIN"/>
    <property type="match status" value="1"/>
</dbReference>
<evidence type="ECO:0000256" key="1">
    <source>
        <dbReference type="ARBA" id="ARBA00023054"/>
    </source>
</evidence>
<comment type="caution">
    <text evidence="6">The sequence shown here is derived from an EMBL/GenBank/DDBJ whole genome shotgun (WGS) entry which is preliminary data.</text>
</comment>
<evidence type="ECO:0000313" key="6">
    <source>
        <dbReference type="EMBL" id="KAF8443709.1"/>
    </source>
</evidence>
<dbReference type="InterPro" id="IPR006577">
    <property type="entry name" value="UAS"/>
</dbReference>
<feature type="domain" description="UBX" evidence="5">
    <location>
        <begin position="374"/>
        <end position="486"/>
    </location>
</feature>
<evidence type="ECO:0000313" key="7">
    <source>
        <dbReference type="Proteomes" id="UP001194468"/>
    </source>
</evidence>
<protein>
    <recommendedName>
        <fullName evidence="5">UBX domain-containing protein</fullName>
    </recommendedName>
</protein>
<gene>
    <name evidence="6" type="ORF">L210DRAFT_3611217</name>
</gene>
<dbReference type="InterPro" id="IPR050730">
    <property type="entry name" value="UBX_domain-protein"/>
</dbReference>
<feature type="region of interest" description="Disordered" evidence="3">
    <location>
        <begin position="1"/>
        <end position="25"/>
    </location>
</feature>
<sequence>MERLLPRDREPPQAQENSGQEGSYEPQRSLTRLLFSLLYLPVGLVSGILRFISGLLRVPLLTSTFNFSPNYRITRQTYPDSRSATRRWITSLEEETGAVNFKTATVTATGLDGRQTTPRRHTYPPTGSADESKILPDFFDGTYEEVLDACQKEGRIACVILVSAEHDDVAEFKRSTLTHPSFVRMLSENDFVVWGGDIRDKDSWDAAQKLQATTYPFIAFMALQPRRNHSSTSSSSTSTPVVTVLSRHYGPSIPEAGPTSAQKLVHHLEHQLLPRVNPFLTRFRSQLEEREQDRIIREQQDRAFQESAERDRERIQARFRVEQEEAERSRLENEARRQEEQRMQLEREEQANFQALRLHFRRWMRRCIVPTEHRGANGIRLALKLPGNTRVVRIFSPSATLTELYAFVDTQLLPLNLRPESDPEHILEGSGSDLQKLENHIQSHAGDAESWWGFKLLLPYPRREIKWTSSVSLVETGLKSGEQLVMELTKGDTNSQHLSDDDYESDDD</sequence>
<dbReference type="InterPro" id="IPR029071">
    <property type="entry name" value="Ubiquitin-like_domsf"/>
</dbReference>
<dbReference type="EMBL" id="WHUW01000007">
    <property type="protein sequence ID" value="KAF8443709.1"/>
    <property type="molecule type" value="Genomic_DNA"/>
</dbReference>
<dbReference type="AlphaFoldDB" id="A0AAD4BYI3"/>
<evidence type="ECO:0000256" key="2">
    <source>
        <dbReference type="SAM" id="Coils"/>
    </source>
</evidence>
<keyword evidence="7" id="KW-1185">Reference proteome</keyword>
<dbReference type="PANTHER" id="PTHR23322:SF1">
    <property type="entry name" value="FAS-ASSOCIATED FACTOR 2"/>
    <property type="match status" value="1"/>
</dbReference>
<keyword evidence="4" id="KW-0812">Transmembrane</keyword>
<dbReference type="GO" id="GO:0005783">
    <property type="term" value="C:endoplasmic reticulum"/>
    <property type="evidence" value="ECO:0007669"/>
    <property type="project" value="TreeGrafter"/>
</dbReference>
<feature type="coiled-coil region" evidence="2">
    <location>
        <begin position="305"/>
        <end position="351"/>
    </location>
</feature>
<dbReference type="GO" id="GO:0043130">
    <property type="term" value="F:ubiquitin binding"/>
    <property type="evidence" value="ECO:0007669"/>
    <property type="project" value="TreeGrafter"/>
</dbReference>
<feature type="transmembrane region" description="Helical" evidence="4">
    <location>
        <begin position="33"/>
        <end position="56"/>
    </location>
</feature>
<name>A0AAD4BYI3_BOLED</name>
<evidence type="ECO:0000259" key="5">
    <source>
        <dbReference type="PROSITE" id="PS50033"/>
    </source>
</evidence>
<dbReference type="Proteomes" id="UP001194468">
    <property type="component" value="Unassembled WGS sequence"/>
</dbReference>
<feature type="region of interest" description="Disordered" evidence="3">
    <location>
        <begin position="489"/>
        <end position="508"/>
    </location>
</feature>
<dbReference type="PROSITE" id="PS50033">
    <property type="entry name" value="UBX"/>
    <property type="match status" value="1"/>
</dbReference>
<dbReference type="InterPro" id="IPR001012">
    <property type="entry name" value="UBX_dom"/>
</dbReference>
<dbReference type="InterPro" id="IPR036249">
    <property type="entry name" value="Thioredoxin-like_sf"/>
</dbReference>
<dbReference type="SMART" id="SM00594">
    <property type="entry name" value="UAS"/>
    <property type="match status" value="1"/>
</dbReference>
<accession>A0AAD4BYI3</accession>
<dbReference type="Gene3D" id="3.40.30.10">
    <property type="entry name" value="Glutaredoxin"/>
    <property type="match status" value="1"/>
</dbReference>
<keyword evidence="4" id="KW-0472">Membrane</keyword>
<dbReference type="CDD" id="cd01767">
    <property type="entry name" value="UBX"/>
    <property type="match status" value="1"/>
</dbReference>
<evidence type="ECO:0000256" key="4">
    <source>
        <dbReference type="SAM" id="Phobius"/>
    </source>
</evidence>
<proteinExistence type="predicted"/>
<dbReference type="SUPFAM" id="SSF54236">
    <property type="entry name" value="Ubiquitin-like"/>
    <property type="match status" value="1"/>
</dbReference>
<dbReference type="Gene3D" id="3.10.20.90">
    <property type="entry name" value="Phosphatidylinositol 3-kinase Catalytic Subunit, Chain A, domain 1"/>
    <property type="match status" value="1"/>
</dbReference>